<dbReference type="Gene3D" id="3.40.50.150">
    <property type="entry name" value="Vaccinia Virus protein VP39"/>
    <property type="match status" value="1"/>
</dbReference>
<comment type="similarity">
    <text evidence="1">Belongs to the methyltransferase superfamily. PrmA family.</text>
</comment>
<dbReference type="SUPFAM" id="SSF53335">
    <property type="entry name" value="S-adenosyl-L-methionine-dependent methyltransferases"/>
    <property type="match status" value="1"/>
</dbReference>
<sequence>MKLKQLEASISQLIQFQNPKIELEQYSTGAHIASRMLYMANSSYNDIGGKVVVDLGCGCGTLGVAASLLSADHVIGIDIDAEALDVARVNSEEFEGTIDFIQGNVADCKLKGWKVDTVVMNPPFGTRKKGADMMFLSSACQVLKLFPVGQQSSLSKIKLLYEKDSKIGRSFVSSCNSVHISIMLLRLYQTLSTHREGKFATIVWQLLGLTFYYDAMQTCVQYLSTEIICTYC</sequence>
<dbReference type="Pfam" id="PF05175">
    <property type="entry name" value="MTS"/>
    <property type="match status" value="1"/>
</dbReference>
<dbReference type="PROSITE" id="PS00092">
    <property type="entry name" value="N6_MTASE"/>
    <property type="match status" value="1"/>
</dbReference>
<dbReference type="InterPro" id="IPR051720">
    <property type="entry name" value="rRNA_MeTrfase/Polyamine_Synth"/>
</dbReference>
<comment type="caution">
    <text evidence="4">The sequence shown here is derived from an EMBL/GenBank/DDBJ whole genome shotgun (WGS) entry which is preliminary data.</text>
</comment>
<dbReference type="OrthoDB" id="7848332at2759"/>
<dbReference type="GO" id="GO:0003676">
    <property type="term" value="F:nucleic acid binding"/>
    <property type="evidence" value="ECO:0007669"/>
    <property type="project" value="InterPro"/>
</dbReference>
<dbReference type="GO" id="GO:0008988">
    <property type="term" value="F:rRNA (adenine-N6-)-methyltransferase activity"/>
    <property type="evidence" value="ECO:0007669"/>
    <property type="project" value="TreeGrafter"/>
</dbReference>
<evidence type="ECO:0000256" key="2">
    <source>
        <dbReference type="ARBA" id="ARBA00041374"/>
    </source>
</evidence>
<dbReference type="PANTHER" id="PTHR23290:SF0">
    <property type="entry name" value="RRNA N6-ADENOSINE-METHYLTRANSFERASE METTL5"/>
    <property type="match status" value="1"/>
</dbReference>
<dbReference type="PANTHER" id="PTHR23290">
    <property type="entry name" value="RRNA N6-ADENOSINE-METHYLTRANSFERASE METTL5"/>
    <property type="match status" value="1"/>
</dbReference>
<dbReference type="InterPro" id="IPR029063">
    <property type="entry name" value="SAM-dependent_MTases_sf"/>
</dbReference>
<gene>
    <name evidence="4" type="ORF">GOP47_0023801</name>
</gene>
<evidence type="ECO:0000256" key="1">
    <source>
        <dbReference type="ARBA" id="ARBA00009741"/>
    </source>
</evidence>
<dbReference type="EMBL" id="JABFUD020000023">
    <property type="protein sequence ID" value="KAI5061296.1"/>
    <property type="molecule type" value="Genomic_DNA"/>
</dbReference>
<dbReference type="AlphaFoldDB" id="A0A9D4U470"/>
<dbReference type="InterPro" id="IPR007848">
    <property type="entry name" value="Small_mtfrase_dom"/>
</dbReference>
<protein>
    <recommendedName>
        <fullName evidence="2">Methyltransferase-like protein 5</fullName>
    </recommendedName>
</protein>
<dbReference type="Proteomes" id="UP000886520">
    <property type="component" value="Chromosome 23"/>
</dbReference>
<reference evidence="4" key="1">
    <citation type="submission" date="2021-01" db="EMBL/GenBank/DDBJ databases">
        <title>Adiantum capillus-veneris genome.</title>
        <authorList>
            <person name="Fang Y."/>
            <person name="Liao Q."/>
        </authorList>
    </citation>
    <scope>NUCLEOTIDE SEQUENCE</scope>
    <source>
        <strain evidence="4">H3</strain>
        <tissue evidence="4">Leaf</tissue>
    </source>
</reference>
<name>A0A9D4U470_ADICA</name>
<evidence type="ECO:0000259" key="3">
    <source>
        <dbReference type="Pfam" id="PF05175"/>
    </source>
</evidence>
<dbReference type="CDD" id="cd02440">
    <property type="entry name" value="AdoMet_MTases"/>
    <property type="match status" value="1"/>
</dbReference>
<feature type="domain" description="Methyltransferase small" evidence="3">
    <location>
        <begin position="49"/>
        <end position="143"/>
    </location>
</feature>
<accession>A0A9D4U470</accession>
<keyword evidence="5" id="KW-1185">Reference proteome</keyword>
<organism evidence="4 5">
    <name type="scientific">Adiantum capillus-veneris</name>
    <name type="common">Maidenhair fern</name>
    <dbReference type="NCBI Taxonomy" id="13818"/>
    <lineage>
        <taxon>Eukaryota</taxon>
        <taxon>Viridiplantae</taxon>
        <taxon>Streptophyta</taxon>
        <taxon>Embryophyta</taxon>
        <taxon>Tracheophyta</taxon>
        <taxon>Polypodiopsida</taxon>
        <taxon>Polypodiidae</taxon>
        <taxon>Polypodiales</taxon>
        <taxon>Pteridineae</taxon>
        <taxon>Pteridaceae</taxon>
        <taxon>Vittarioideae</taxon>
        <taxon>Adiantum</taxon>
    </lineage>
</organism>
<proteinExistence type="inferred from homology"/>
<evidence type="ECO:0000313" key="5">
    <source>
        <dbReference type="Proteomes" id="UP000886520"/>
    </source>
</evidence>
<dbReference type="InterPro" id="IPR002052">
    <property type="entry name" value="DNA_methylase_N6_adenine_CS"/>
</dbReference>
<evidence type="ECO:0000313" key="4">
    <source>
        <dbReference type="EMBL" id="KAI5061296.1"/>
    </source>
</evidence>